<name>A0A0N5AGU4_9BILA</name>
<keyword evidence="7" id="KW-0999">Mitochondrion inner membrane</keyword>
<keyword evidence="11 13" id="KW-0472">Membrane</keyword>
<evidence type="ECO:0000313" key="16">
    <source>
        <dbReference type="WBParaSite" id="SMUV_0000356501-mRNA-1"/>
    </source>
</evidence>
<dbReference type="Gene3D" id="2.10.109.10">
    <property type="entry name" value="Umud Fragment, subunit A"/>
    <property type="match status" value="1"/>
</dbReference>
<evidence type="ECO:0000256" key="12">
    <source>
        <dbReference type="PIRSR" id="PIRSR600223-1"/>
    </source>
</evidence>
<dbReference type="GO" id="GO:0006627">
    <property type="term" value="P:protein processing involved in protein targeting to mitochondrion"/>
    <property type="evidence" value="ECO:0007669"/>
    <property type="project" value="InterPro"/>
</dbReference>
<proteinExistence type="inferred from homology"/>
<dbReference type="GO" id="GO:0004252">
    <property type="term" value="F:serine-type endopeptidase activity"/>
    <property type="evidence" value="ECO:0007669"/>
    <property type="project" value="InterPro"/>
</dbReference>
<dbReference type="PANTHER" id="PTHR46041">
    <property type="entry name" value="MITOCHONDRIAL INNER MEMBRANE PROTEASE SUBUNIT 2"/>
    <property type="match status" value="1"/>
</dbReference>
<feature type="domain" description="Peptidase S26" evidence="14">
    <location>
        <begin position="34"/>
        <end position="119"/>
    </location>
</feature>
<dbReference type="InterPro" id="IPR019756">
    <property type="entry name" value="Pept_S26A_signal_pept_1_Ser-AS"/>
</dbReference>
<dbReference type="GO" id="GO:0042720">
    <property type="term" value="C:mitochondrial inner membrane peptidase complex"/>
    <property type="evidence" value="ECO:0007669"/>
    <property type="project" value="InterPro"/>
</dbReference>
<evidence type="ECO:0000256" key="9">
    <source>
        <dbReference type="ARBA" id="ARBA00022989"/>
    </source>
</evidence>
<keyword evidence="6 13" id="KW-0812">Transmembrane</keyword>
<comment type="similarity">
    <text evidence="2">Belongs to the peptidase S26 family. IMP2 subfamily.</text>
</comment>
<evidence type="ECO:0000256" key="5">
    <source>
        <dbReference type="ARBA" id="ARBA00022670"/>
    </source>
</evidence>
<accession>A0A0N5AGU4</accession>
<dbReference type="CDD" id="cd06530">
    <property type="entry name" value="S26_SPase_I"/>
    <property type="match status" value="1"/>
</dbReference>
<keyword evidence="15" id="KW-1185">Reference proteome</keyword>
<evidence type="ECO:0000256" key="10">
    <source>
        <dbReference type="ARBA" id="ARBA00023128"/>
    </source>
</evidence>
<dbReference type="InterPro" id="IPR019533">
    <property type="entry name" value="Peptidase_S26"/>
</dbReference>
<keyword evidence="10" id="KW-0496">Mitochondrion</keyword>
<dbReference type="GO" id="GO:0006465">
    <property type="term" value="P:signal peptide processing"/>
    <property type="evidence" value="ECO:0007669"/>
    <property type="project" value="InterPro"/>
</dbReference>
<evidence type="ECO:0000256" key="7">
    <source>
        <dbReference type="ARBA" id="ARBA00022792"/>
    </source>
</evidence>
<dbReference type="PRINTS" id="PR00727">
    <property type="entry name" value="LEADERPTASE"/>
</dbReference>
<sequence>MRSHAALKSAVAVTSRSCNFNYKKLFGRIGAAIGISCVPLVIFDVFGSPASIYGSSMEPTLEGNKNHWWQRDLVWVSKCGLNSLKIGNVYSFVPPDDPYSHHIKRLIAREDDVIEPRNGSGRLVIPKKCCWMESDNPKGSKDSNNYGPVNYGLLTGRATHIIWPPSRWQTLENKLFETNSSRKQGFPTLFADEFNDFYAMPNSDEYD</sequence>
<dbReference type="PROSITE" id="PS00501">
    <property type="entry name" value="SPASE_I_1"/>
    <property type="match status" value="1"/>
</dbReference>
<dbReference type="Proteomes" id="UP000046393">
    <property type="component" value="Unplaced"/>
</dbReference>
<dbReference type="InterPro" id="IPR000223">
    <property type="entry name" value="Pept_S26A_signal_pept_1"/>
</dbReference>
<dbReference type="InterPro" id="IPR037730">
    <property type="entry name" value="IMP2"/>
</dbReference>
<protein>
    <recommendedName>
        <fullName evidence="4">Mitochondrial inner membrane protease subunit 2</fullName>
    </recommendedName>
</protein>
<dbReference type="WBParaSite" id="SMUV_0000356501-mRNA-1">
    <property type="protein sequence ID" value="SMUV_0000356501-mRNA-1"/>
    <property type="gene ID" value="SMUV_0000356501"/>
</dbReference>
<dbReference type="SUPFAM" id="SSF51306">
    <property type="entry name" value="LexA/Signal peptidase"/>
    <property type="match status" value="1"/>
</dbReference>
<keyword evidence="8" id="KW-0378">Hydrolase</keyword>
<evidence type="ECO:0000313" key="15">
    <source>
        <dbReference type="Proteomes" id="UP000046393"/>
    </source>
</evidence>
<organism evidence="15 16">
    <name type="scientific">Syphacia muris</name>
    <dbReference type="NCBI Taxonomy" id="451379"/>
    <lineage>
        <taxon>Eukaryota</taxon>
        <taxon>Metazoa</taxon>
        <taxon>Ecdysozoa</taxon>
        <taxon>Nematoda</taxon>
        <taxon>Chromadorea</taxon>
        <taxon>Rhabditida</taxon>
        <taxon>Spirurina</taxon>
        <taxon>Oxyuridomorpha</taxon>
        <taxon>Oxyuroidea</taxon>
        <taxon>Oxyuridae</taxon>
        <taxon>Syphacia</taxon>
    </lineage>
</organism>
<evidence type="ECO:0000256" key="4">
    <source>
        <dbReference type="ARBA" id="ARBA00013650"/>
    </source>
</evidence>
<dbReference type="InterPro" id="IPR036286">
    <property type="entry name" value="LexA/Signal_pep-like_sf"/>
</dbReference>
<dbReference type="PANTHER" id="PTHR46041:SF2">
    <property type="entry name" value="MITOCHONDRIAL INNER MEMBRANE PROTEASE SUBUNIT 2"/>
    <property type="match status" value="1"/>
</dbReference>
<evidence type="ECO:0000256" key="11">
    <source>
        <dbReference type="ARBA" id="ARBA00023136"/>
    </source>
</evidence>
<evidence type="ECO:0000256" key="1">
    <source>
        <dbReference type="ARBA" id="ARBA00004434"/>
    </source>
</evidence>
<dbReference type="AlphaFoldDB" id="A0A0N5AGU4"/>
<evidence type="ECO:0000256" key="8">
    <source>
        <dbReference type="ARBA" id="ARBA00022801"/>
    </source>
</evidence>
<dbReference type="Pfam" id="PF10502">
    <property type="entry name" value="Peptidase_S26"/>
    <property type="match status" value="1"/>
</dbReference>
<feature type="active site" evidence="12">
    <location>
        <position position="56"/>
    </location>
</feature>
<comment type="subunit">
    <text evidence="3">Heterodimer of 2 subunits, IMMPL1 and IMMPL2.</text>
</comment>
<keyword evidence="9 13" id="KW-1133">Transmembrane helix</keyword>
<reference evidence="16" key="1">
    <citation type="submission" date="2017-02" db="UniProtKB">
        <authorList>
            <consortium name="WormBaseParasite"/>
        </authorList>
    </citation>
    <scope>IDENTIFICATION</scope>
</reference>
<feature type="active site" evidence="12">
    <location>
        <position position="104"/>
    </location>
</feature>
<evidence type="ECO:0000256" key="13">
    <source>
        <dbReference type="SAM" id="Phobius"/>
    </source>
</evidence>
<evidence type="ECO:0000259" key="14">
    <source>
        <dbReference type="Pfam" id="PF10502"/>
    </source>
</evidence>
<evidence type="ECO:0000256" key="2">
    <source>
        <dbReference type="ARBA" id="ARBA00007066"/>
    </source>
</evidence>
<feature type="transmembrane region" description="Helical" evidence="13">
    <location>
        <begin position="25"/>
        <end position="46"/>
    </location>
</feature>
<evidence type="ECO:0000256" key="3">
    <source>
        <dbReference type="ARBA" id="ARBA00011805"/>
    </source>
</evidence>
<evidence type="ECO:0000256" key="6">
    <source>
        <dbReference type="ARBA" id="ARBA00022692"/>
    </source>
</evidence>
<comment type="subcellular location">
    <subcellularLocation>
        <location evidence="1">Mitochondrion inner membrane</location>
        <topology evidence="1">Single-pass membrane protein</topology>
    </subcellularLocation>
</comment>
<keyword evidence="5" id="KW-0645">Protease</keyword>
<dbReference type="STRING" id="451379.A0A0N5AGU4"/>